<dbReference type="Pfam" id="PF00055">
    <property type="entry name" value="Laminin_N"/>
    <property type="match status" value="1"/>
</dbReference>
<gene>
    <name evidence="4" type="ORF">JD844_016352</name>
</gene>
<keyword evidence="2" id="KW-0424">Laminin EGF-like domain</keyword>
<dbReference type="PANTHER" id="PTHR10574:SF445">
    <property type="entry name" value="LAMININ SUBUNIT ALPHA 3"/>
    <property type="match status" value="1"/>
</dbReference>
<protein>
    <recommendedName>
        <fullName evidence="3">Laminin N-terminal domain-containing protein</fullName>
    </recommendedName>
</protein>
<feature type="domain" description="Laminin N-terminal" evidence="3">
    <location>
        <begin position="1"/>
        <end position="163"/>
    </location>
</feature>
<comment type="caution">
    <text evidence="4">The sequence shown here is derived from an EMBL/GenBank/DDBJ whole genome shotgun (WGS) entry which is preliminary data.</text>
</comment>
<sequence length="183" mass="20995">MVYSNVSLPIFSYQLFHVAYVLIKFANSPRPDLWVLERSVDFGKTYKPWQYFAHSKADCWERFGKEANVRVSKDDDVICTTEYSRIVPLENGEIVISLVNGRPGAHNFTHSPTLREFTKATDIRLHFIRTNTLLGHLISKAQRDPTVTRRYFYSIKDISVGGQCVCNGHAEVCEPKSDPDSHR</sequence>
<dbReference type="SMART" id="SM00136">
    <property type="entry name" value="LamNT"/>
    <property type="match status" value="1"/>
</dbReference>
<evidence type="ECO:0000313" key="4">
    <source>
        <dbReference type="EMBL" id="KAH0617777.1"/>
    </source>
</evidence>
<organism evidence="4 5">
    <name type="scientific">Phrynosoma platyrhinos</name>
    <name type="common">Desert horned lizard</name>
    <dbReference type="NCBI Taxonomy" id="52577"/>
    <lineage>
        <taxon>Eukaryota</taxon>
        <taxon>Metazoa</taxon>
        <taxon>Chordata</taxon>
        <taxon>Craniata</taxon>
        <taxon>Vertebrata</taxon>
        <taxon>Euteleostomi</taxon>
        <taxon>Lepidosauria</taxon>
        <taxon>Squamata</taxon>
        <taxon>Bifurcata</taxon>
        <taxon>Unidentata</taxon>
        <taxon>Episquamata</taxon>
        <taxon>Toxicofera</taxon>
        <taxon>Iguania</taxon>
        <taxon>Phrynosomatidae</taxon>
        <taxon>Phrynosomatinae</taxon>
        <taxon>Phrynosoma</taxon>
    </lineage>
</organism>
<dbReference type="InterPro" id="IPR008211">
    <property type="entry name" value="Laminin_N"/>
</dbReference>
<keyword evidence="1" id="KW-1015">Disulfide bond</keyword>
<evidence type="ECO:0000313" key="5">
    <source>
        <dbReference type="Proteomes" id="UP000826234"/>
    </source>
</evidence>
<evidence type="ECO:0000259" key="3">
    <source>
        <dbReference type="PROSITE" id="PS51117"/>
    </source>
</evidence>
<dbReference type="Proteomes" id="UP000826234">
    <property type="component" value="Unassembled WGS sequence"/>
</dbReference>
<name>A0ABQ7SKH3_PHRPL</name>
<evidence type="ECO:0000256" key="1">
    <source>
        <dbReference type="ARBA" id="ARBA00023157"/>
    </source>
</evidence>
<dbReference type="PANTHER" id="PTHR10574">
    <property type="entry name" value="NETRIN/LAMININ-RELATED"/>
    <property type="match status" value="1"/>
</dbReference>
<evidence type="ECO:0000256" key="2">
    <source>
        <dbReference type="ARBA" id="ARBA00023292"/>
    </source>
</evidence>
<accession>A0ABQ7SKH3</accession>
<keyword evidence="5" id="KW-1185">Reference proteome</keyword>
<dbReference type="InterPro" id="IPR050440">
    <property type="entry name" value="Laminin/Netrin_ECM"/>
</dbReference>
<reference evidence="4 5" key="1">
    <citation type="journal article" date="2022" name="Gigascience">
        <title>A chromosome-level genome assembly and annotation of the desert horned lizard, Phrynosoma platyrhinos, provides insight into chromosomal rearrangements among reptiles.</title>
        <authorList>
            <person name="Koochekian N."/>
            <person name="Ascanio A."/>
            <person name="Farleigh K."/>
            <person name="Card D.C."/>
            <person name="Schield D.R."/>
            <person name="Castoe T.A."/>
            <person name="Jezkova T."/>
        </authorList>
    </citation>
    <scope>NUCLEOTIDE SEQUENCE [LARGE SCALE GENOMIC DNA]</scope>
    <source>
        <strain evidence="4">NK-2021</strain>
    </source>
</reference>
<proteinExistence type="predicted"/>
<dbReference type="EMBL" id="JAIPUX010005289">
    <property type="protein sequence ID" value="KAH0617777.1"/>
    <property type="molecule type" value="Genomic_DNA"/>
</dbReference>
<dbReference type="PROSITE" id="PS51117">
    <property type="entry name" value="LAMININ_NTER"/>
    <property type="match status" value="1"/>
</dbReference>
<dbReference type="Gene3D" id="2.60.120.260">
    <property type="entry name" value="Galactose-binding domain-like"/>
    <property type="match status" value="1"/>
</dbReference>